<sequence>MARFGDEVPARYGGGMYKQSMAQRARTMALYNPIPVRQNCFTVNRSLFIFSEDNFVRKYAKKITEWPYPLPGWMILATIIANCIVLALEQHLPDGDKTPLSERLDDTEPYFIGIFCFESGIKILALGFAFHKNSYLRNGWNVMDFVVVLTGILSTVGSDFDLRTLRAVRVLRPLKLVSGIPSLQVVLKSIMKAMIPLLQIGLLLFFAILMFAIIGLEFYMGKFHKTCFDNHTGTQVCACVSILITALTSIHQTYCCGYTKNY</sequence>
<evidence type="ECO:0000256" key="4">
    <source>
        <dbReference type="ARBA" id="ARBA00022568"/>
    </source>
</evidence>
<dbReference type="STRING" id="94237.ENSMMOP00000006376"/>
<dbReference type="GO" id="GO:0045202">
    <property type="term" value="C:synapse"/>
    <property type="evidence" value="ECO:0007669"/>
    <property type="project" value="GOC"/>
</dbReference>
<dbReference type="Pfam" id="PF00520">
    <property type="entry name" value="Ion_trans"/>
    <property type="match status" value="1"/>
</dbReference>
<evidence type="ECO:0000256" key="16">
    <source>
        <dbReference type="SAM" id="Phobius"/>
    </source>
</evidence>
<dbReference type="InterPro" id="IPR050599">
    <property type="entry name" value="VDCC_alpha-1_subunit"/>
</dbReference>
<feature type="transmembrane region" description="Helical" evidence="16">
    <location>
        <begin position="197"/>
        <end position="216"/>
    </location>
</feature>
<keyword evidence="9" id="KW-0851">Voltage-gated channel</keyword>
<dbReference type="Ensembl" id="ENSMMOT00000006491.1">
    <property type="protein sequence ID" value="ENSMMOP00000006376.1"/>
    <property type="gene ID" value="ENSMMOG00000004992.1"/>
</dbReference>
<evidence type="ECO:0000256" key="7">
    <source>
        <dbReference type="ARBA" id="ARBA00022737"/>
    </source>
</evidence>
<keyword evidence="12 16" id="KW-0472">Membrane</keyword>
<dbReference type="InterPro" id="IPR027359">
    <property type="entry name" value="Volt_channel_dom_sf"/>
</dbReference>
<evidence type="ECO:0000256" key="14">
    <source>
        <dbReference type="ARBA" id="ARBA00023303"/>
    </source>
</evidence>
<keyword evidence="2" id="KW-0813">Transport</keyword>
<evidence type="ECO:0000256" key="12">
    <source>
        <dbReference type="ARBA" id="ARBA00023136"/>
    </source>
</evidence>
<dbReference type="FunFam" id="1.20.120.350:FF:000015">
    <property type="entry name" value="Voltage-dependent N-type calcium channel subunit alpha"/>
    <property type="match status" value="1"/>
</dbReference>
<keyword evidence="14" id="KW-0407">Ion channel</keyword>
<evidence type="ECO:0000256" key="1">
    <source>
        <dbReference type="ARBA" id="ARBA00004651"/>
    </source>
</evidence>
<dbReference type="GO" id="GO:0043025">
    <property type="term" value="C:neuronal cell body"/>
    <property type="evidence" value="ECO:0007669"/>
    <property type="project" value="TreeGrafter"/>
</dbReference>
<evidence type="ECO:0000313" key="18">
    <source>
        <dbReference type="Ensembl" id="ENSMMOP00000006376.1"/>
    </source>
</evidence>
<evidence type="ECO:0000256" key="11">
    <source>
        <dbReference type="ARBA" id="ARBA00023065"/>
    </source>
</evidence>
<evidence type="ECO:0000256" key="3">
    <source>
        <dbReference type="ARBA" id="ARBA00022475"/>
    </source>
</evidence>
<keyword evidence="7" id="KW-0677">Repeat</keyword>
<accession>A0A3Q3VUD7</accession>
<comment type="subcellular location">
    <subcellularLocation>
        <location evidence="1">Cell membrane</location>
        <topology evidence="1">Multi-pass membrane protein</topology>
    </subcellularLocation>
</comment>
<proteinExistence type="predicted"/>
<keyword evidence="19" id="KW-1185">Reference proteome</keyword>
<reference evidence="18" key="2">
    <citation type="submission" date="2025-09" db="UniProtKB">
        <authorList>
            <consortium name="Ensembl"/>
        </authorList>
    </citation>
    <scope>IDENTIFICATION</scope>
</reference>
<keyword evidence="13" id="KW-1015">Disulfide bond</keyword>
<dbReference type="GO" id="GO:0008331">
    <property type="term" value="F:high voltage-gated calcium channel activity"/>
    <property type="evidence" value="ECO:0007669"/>
    <property type="project" value="TreeGrafter"/>
</dbReference>
<evidence type="ECO:0000256" key="6">
    <source>
        <dbReference type="ARBA" id="ARBA00022692"/>
    </source>
</evidence>
<evidence type="ECO:0000256" key="8">
    <source>
        <dbReference type="ARBA" id="ARBA00022837"/>
    </source>
</evidence>
<dbReference type="PANTHER" id="PTHR45628">
    <property type="entry name" value="VOLTAGE-DEPENDENT CALCIUM CHANNEL TYPE A SUBUNIT ALPHA-1"/>
    <property type="match status" value="1"/>
</dbReference>
<dbReference type="InterPro" id="IPR005821">
    <property type="entry name" value="Ion_trans_dom"/>
</dbReference>
<dbReference type="SUPFAM" id="SSF81324">
    <property type="entry name" value="Voltage-gated potassium channels"/>
    <property type="match status" value="1"/>
</dbReference>
<evidence type="ECO:0000256" key="10">
    <source>
        <dbReference type="ARBA" id="ARBA00022989"/>
    </source>
</evidence>
<feature type="transmembrane region" description="Helical" evidence="16">
    <location>
        <begin position="70"/>
        <end position="88"/>
    </location>
</feature>
<dbReference type="OMA" id="VCEFTES"/>
<dbReference type="GO" id="GO:0007268">
    <property type="term" value="P:chemical synaptic transmission"/>
    <property type="evidence" value="ECO:0007669"/>
    <property type="project" value="TreeGrafter"/>
</dbReference>
<dbReference type="Gene3D" id="1.10.287.70">
    <property type="match status" value="1"/>
</dbReference>
<keyword evidence="6 16" id="KW-0812">Transmembrane</keyword>
<comment type="catalytic activity">
    <reaction evidence="15">
        <text>Ca(2+)(in) = Ca(2+)(out)</text>
        <dbReference type="Rhea" id="RHEA:29671"/>
        <dbReference type="ChEBI" id="CHEBI:29108"/>
    </reaction>
</comment>
<evidence type="ECO:0000259" key="17">
    <source>
        <dbReference type="Pfam" id="PF00520"/>
    </source>
</evidence>
<dbReference type="GO" id="GO:0098703">
    <property type="term" value="P:calcium ion import across plasma membrane"/>
    <property type="evidence" value="ECO:0007669"/>
    <property type="project" value="TreeGrafter"/>
</dbReference>
<keyword evidence="3" id="KW-1003">Cell membrane</keyword>
<reference evidence="18" key="1">
    <citation type="submission" date="2025-08" db="UniProtKB">
        <authorList>
            <consortium name="Ensembl"/>
        </authorList>
    </citation>
    <scope>IDENTIFICATION</scope>
</reference>
<name>A0A3Q3VUD7_MOLML</name>
<evidence type="ECO:0000313" key="19">
    <source>
        <dbReference type="Proteomes" id="UP000261620"/>
    </source>
</evidence>
<evidence type="ECO:0000256" key="15">
    <source>
        <dbReference type="ARBA" id="ARBA00036634"/>
    </source>
</evidence>
<dbReference type="AlphaFoldDB" id="A0A3Q3VUD7"/>
<feature type="domain" description="Ion transport" evidence="17">
    <location>
        <begin position="73"/>
        <end position="234"/>
    </location>
</feature>
<evidence type="ECO:0000256" key="2">
    <source>
        <dbReference type="ARBA" id="ARBA00022448"/>
    </source>
</evidence>
<dbReference type="GO" id="GO:0005891">
    <property type="term" value="C:voltage-gated calcium channel complex"/>
    <property type="evidence" value="ECO:0007669"/>
    <property type="project" value="TreeGrafter"/>
</dbReference>
<dbReference type="Gene3D" id="1.20.120.350">
    <property type="entry name" value="Voltage-gated potassium channels. Chain C"/>
    <property type="match status" value="1"/>
</dbReference>
<evidence type="ECO:0000256" key="13">
    <source>
        <dbReference type="ARBA" id="ARBA00023157"/>
    </source>
</evidence>
<keyword evidence="4" id="KW-0109">Calcium transport</keyword>
<organism evidence="18 19">
    <name type="scientific">Mola mola</name>
    <name type="common">Ocean sunfish</name>
    <name type="synonym">Tetraodon mola</name>
    <dbReference type="NCBI Taxonomy" id="94237"/>
    <lineage>
        <taxon>Eukaryota</taxon>
        <taxon>Metazoa</taxon>
        <taxon>Chordata</taxon>
        <taxon>Craniata</taxon>
        <taxon>Vertebrata</taxon>
        <taxon>Euteleostomi</taxon>
        <taxon>Actinopterygii</taxon>
        <taxon>Neopterygii</taxon>
        <taxon>Teleostei</taxon>
        <taxon>Neoteleostei</taxon>
        <taxon>Acanthomorphata</taxon>
        <taxon>Eupercaria</taxon>
        <taxon>Tetraodontiformes</taxon>
        <taxon>Molidae</taxon>
        <taxon>Mola</taxon>
    </lineage>
</organism>
<evidence type="ECO:0000256" key="5">
    <source>
        <dbReference type="ARBA" id="ARBA00022673"/>
    </source>
</evidence>
<feature type="transmembrane region" description="Helical" evidence="16">
    <location>
        <begin position="109"/>
        <end position="130"/>
    </location>
</feature>
<keyword evidence="11" id="KW-0406">Ion transport</keyword>
<keyword evidence="10 16" id="KW-1133">Transmembrane helix</keyword>
<protein>
    <recommendedName>
        <fullName evidence="17">Ion transport domain-containing protein</fullName>
    </recommendedName>
</protein>
<evidence type="ECO:0000256" key="9">
    <source>
        <dbReference type="ARBA" id="ARBA00022882"/>
    </source>
</evidence>
<keyword evidence="5" id="KW-0107">Calcium channel</keyword>
<keyword evidence="8" id="KW-0106">Calcium</keyword>
<dbReference type="PANTHER" id="PTHR45628:SF3">
    <property type="entry name" value="VOLTAGE-DEPENDENT P_Q-TYPE CALCIUM CHANNEL SUBUNIT ALPHA-1A"/>
    <property type="match status" value="1"/>
</dbReference>
<dbReference type="Proteomes" id="UP000261620">
    <property type="component" value="Unplaced"/>
</dbReference>